<evidence type="ECO:0000256" key="1">
    <source>
        <dbReference type="SAM" id="MobiDB-lite"/>
    </source>
</evidence>
<accession>A0A5B6YNP0</accession>
<name>A0A5B6YNP0_DAVIN</name>
<dbReference type="AlphaFoldDB" id="A0A5B6YNP0"/>
<proteinExistence type="predicted"/>
<dbReference type="InterPro" id="IPR039624">
    <property type="entry name" value="LEA1/2/D7/KIN2"/>
</dbReference>
<protein>
    <submittedName>
        <fullName evidence="2">Putative stress-induced protein KIN2-like</fullName>
    </submittedName>
</protein>
<feature type="compositionally biased region" description="Low complexity" evidence="1">
    <location>
        <begin position="72"/>
        <end position="86"/>
    </location>
</feature>
<organism evidence="2">
    <name type="scientific">Davidia involucrata</name>
    <name type="common">Dove tree</name>
    <dbReference type="NCBI Taxonomy" id="16924"/>
    <lineage>
        <taxon>Eukaryota</taxon>
        <taxon>Viridiplantae</taxon>
        <taxon>Streptophyta</taxon>
        <taxon>Embryophyta</taxon>
        <taxon>Tracheophyta</taxon>
        <taxon>Spermatophyta</taxon>
        <taxon>Magnoliopsida</taxon>
        <taxon>eudicotyledons</taxon>
        <taxon>Gunneridae</taxon>
        <taxon>Pentapetalae</taxon>
        <taxon>asterids</taxon>
        <taxon>Cornales</taxon>
        <taxon>Nyssaceae</taxon>
        <taxon>Davidia</taxon>
    </lineage>
</organism>
<gene>
    <name evidence="2" type="ORF">Din_002878</name>
</gene>
<feature type="compositionally biased region" description="Polar residues" evidence="1">
    <location>
        <begin position="60"/>
        <end position="69"/>
    </location>
</feature>
<dbReference type="PANTHER" id="PTHR34191:SF23">
    <property type="entry name" value="ABA-INDUCIBLE PROTEIN-LIKE"/>
    <property type="match status" value="1"/>
</dbReference>
<evidence type="ECO:0000313" key="2">
    <source>
        <dbReference type="EMBL" id="MPA33437.1"/>
    </source>
</evidence>
<reference evidence="2" key="1">
    <citation type="submission" date="2019-08" db="EMBL/GenBank/DDBJ databases">
        <title>Reference gene set and small RNA set construction with multiple tissues from Davidia involucrata Baill.</title>
        <authorList>
            <person name="Yang H."/>
            <person name="Zhou C."/>
            <person name="Li G."/>
            <person name="Wang J."/>
            <person name="Gao P."/>
            <person name="Wang M."/>
            <person name="Wang R."/>
            <person name="Zhao Y."/>
        </authorList>
    </citation>
    <scope>NUCLEOTIDE SEQUENCE</scope>
    <source>
        <tissue evidence="2">Mixed with DoveR01_LX</tissue>
    </source>
</reference>
<sequence length="103" mass="11384">MFASFIITREFIRVSFNYQFHLARSKTREKAMADRSNLSYQAGEAKGQAQIKKDQMVDNAKNTAQSAKESCQEAGQQMKAKAQGAADSVKDATGMNKQSDSLI</sequence>
<dbReference type="PANTHER" id="PTHR34191">
    <property type="entry name" value="LATE EMBRYOGENESIS ABUNDANT PROTEIN (LEA) FAMILY PROTEIN"/>
    <property type="match status" value="1"/>
</dbReference>
<dbReference type="EMBL" id="GHES01002878">
    <property type="protein sequence ID" value="MPA33437.1"/>
    <property type="molecule type" value="Transcribed_RNA"/>
</dbReference>
<feature type="region of interest" description="Disordered" evidence="1">
    <location>
        <begin position="59"/>
        <end position="103"/>
    </location>
</feature>